<evidence type="ECO:0000313" key="2">
    <source>
        <dbReference type="EMBL" id="MCW1911952.1"/>
    </source>
</evidence>
<feature type="signal peptide" evidence="1">
    <location>
        <begin position="1"/>
        <end position="18"/>
    </location>
</feature>
<dbReference type="EMBL" id="JAPDDR010000001">
    <property type="protein sequence ID" value="MCW1911952.1"/>
    <property type="molecule type" value="Genomic_DNA"/>
</dbReference>
<evidence type="ECO:0000313" key="3">
    <source>
        <dbReference type="Proteomes" id="UP001165653"/>
    </source>
</evidence>
<name>A0ABT3FWM2_9BACT</name>
<sequence>MMMRFTIALLATTAAALAGPYPGAPNTQGVTTDAIGKDSPLFVSWAKGHVDYVWGTNVSSSWRTPAKAYGKATEDVMDIVCLGDNGKITMYFPHPIKDGAGVDFAVFENSFSITPTGFFELAFVEVSSDGVNFFRFPSDSLTQAVTNSIDPTNVSGLAGKYPAGYGTPFDLAVLAASPLLDKGNIRFVRLIDILGNGSAKDSSGDPIYDPYPNTGSAGFDLDAIGVIHQNDGDFRMLESVVAGASIQLIWESNPGTSYRVERSLGSLSNWQPVQVVPGVTTGGSTALSAPVPAGESACFWRVVGVE</sequence>
<proteinExistence type="predicted"/>
<gene>
    <name evidence="2" type="ORF">OJ996_00095</name>
</gene>
<comment type="caution">
    <text evidence="2">The sequence shown here is derived from an EMBL/GenBank/DDBJ whole genome shotgun (WGS) entry which is preliminary data.</text>
</comment>
<protein>
    <submittedName>
        <fullName evidence="2">Uncharacterized protein</fullName>
    </submittedName>
</protein>
<keyword evidence="3" id="KW-1185">Reference proteome</keyword>
<reference evidence="2" key="1">
    <citation type="submission" date="2022-10" db="EMBL/GenBank/DDBJ databases">
        <title>Luteolibacter sp. GHJ8, whole genome shotgun sequencing project.</title>
        <authorList>
            <person name="Zhao G."/>
            <person name="Shen L."/>
        </authorList>
    </citation>
    <scope>NUCLEOTIDE SEQUENCE</scope>
    <source>
        <strain evidence="2">GHJ8</strain>
    </source>
</reference>
<feature type="chain" id="PRO_5045957119" evidence="1">
    <location>
        <begin position="19"/>
        <end position="306"/>
    </location>
</feature>
<keyword evidence="1" id="KW-0732">Signal</keyword>
<accession>A0ABT3FWM2</accession>
<dbReference type="Proteomes" id="UP001165653">
    <property type="component" value="Unassembled WGS sequence"/>
</dbReference>
<organism evidence="2 3">
    <name type="scientific">Luteolibacter rhizosphaerae</name>
    <dbReference type="NCBI Taxonomy" id="2989719"/>
    <lineage>
        <taxon>Bacteria</taxon>
        <taxon>Pseudomonadati</taxon>
        <taxon>Verrucomicrobiota</taxon>
        <taxon>Verrucomicrobiia</taxon>
        <taxon>Verrucomicrobiales</taxon>
        <taxon>Verrucomicrobiaceae</taxon>
        <taxon>Luteolibacter</taxon>
    </lineage>
</organism>
<evidence type="ECO:0000256" key="1">
    <source>
        <dbReference type="SAM" id="SignalP"/>
    </source>
</evidence>